<evidence type="ECO:0000256" key="3">
    <source>
        <dbReference type="ARBA" id="ARBA00023012"/>
    </source>
</evidence>
<proteinExistence type="predicted"/>
<dbReference type="InterPro" id="IPR036890">
    <property type="entry name" value="HATPase_C_sf"/>
</dbReference>
<keyword evidence="5" id="KW-0812">Transmembrane</keyword>
<comment type="caution">
    <text evidence="7">The sequence shown here is derived from an EMBL/GenBank/DDBJ whole genome shotgun (WGS) entry which is preliminary data.</text>
</comment>
<evidence type="ECO:0000256" key="2">
    <source>
        <dbReference type="ARBA" id="ARBA00022777"/>
    </source>
</evidence>
<name>A0ABU7X378_9ACTN</name>
<dbReference type="CDD" id="cd16917">
    <property type="entry name" value="HATPase_UhpB-NarQ-NarX-like"/>
    <property type="match status" value="1"/>
</dbReference>
<feature type="transmembrane region" description="Helical" evidence="5">
    <location>
        <begin position="52"/>
        <end position="71"/>
    </location>
</feature>
<dbReference type="PANTHER" id="PTHR24421:SF63">
    <property type="entry name" value="SENSOR HISTIDINE KINASE DESK"/>
    <property type="match status" value="1"/>
</dbReference>
<keyword evidence="5" id="KW-1133">Transmembrane helix</keyword>
<reference evidence="7 8" key="1">
    <citation type="submission" date="2023-08" db="EMBL/GenBank/DDBJ databases">
        <authorList>
            <person name="Sharma P."/>
            <person name="Verma V."/>
            <person name="Mohan M.K."/>
            <person name="Dubey A.K."/>
        </authorList>
    </citation>
    <scope>NUCLEOTIDE SEQUENCE [LARGE SCALE GENOMIC DNA]</scope>
    <source>
        <strain evidence="7 8">ADP4</strain>
    </source>
</reference>
<evidence type="ECO:0000313" key="8">
    <source>
        <dbReference type="Proteomes" id="UP001348265"/>
    </source>
</evidence>
<keyword evidence="3" id="KW-0902">Two-component regulatory system</keyword>
<feature type="transmembrane region" description="Helical" evidence="5">
    <location>
        <begin position="145"/>
        <end position="164"/>
    </location>
</feature>
<feature type="domain" description="Signal transduction histidine kinase subgroup 3 dimerisation and phosphoacceptor" evidence="6">
    <location>
        <begin position="215"/>
        <end position="282"/>
    </location>
</feature>
<protein>
    <submittedName>
        <fullName evidence="7">Histidine kinase</fullName>
    </submittedName>
</protein>
<feature type="transmembrane region" description="Helical" evidence="5">
    <location>
        <begin position="21"/>
        <end position="40"/>
    </location>
</feature>
<dbReference type="Gene3D" id="1.20.5.1930">
    <property type="match status" value="1"/>
</dbReference>
<dbReference type="Pfam" id="PF07730">
    <property type="entry name" value="HisKA_3"/>
    <property type="match status" value="1"/>
</dbReference>
<evidence type="ECO:0000313" key="7">
    <source>
        <dbReference type="EMBL" id="MEF3118112.1"/>
    </source>
</evidence>
<organism evidence="7 8">
    <name type="scientific">Streptomyces chrestomyceticus</name>
    <dbReference type="NCBI Taxonomy" id="68185"/>
    <lineage>
        <taxon>Bacteria</taxon>
        <taxon>Bacillati</taxon>
        <taxon>Actinomycetota</taxon>
        <taxon>Actinomycetes</taxon>
        <taxon>Kitasatosporales</taxon>
        <taxon>Streptomycetaceae</taxon>
        <taxon>Streptomyces</taxon>
    </lineage>
</organism>
<gene>
    <name evidence="7" type="ORF">RB636_33630</name>
</gene>
<dbReference type="Proteomes" id="UP001348265">
    <property type="component" value="Unassembled WGS sequence"/>
</dbReference>
<dbReference type="PANTHER" id="PTHR24421">
    <property type="entry name" value="NITRATE/NITRITE SENSOR PROTEIN NARX-RELATED"/>
    <property type="match status" value="1"/>
</dbReference>
<sequence length="448" mass="47685">MFHGQLRKLRGRGRVAQVYMWARWTLYITPWLMLIGWLAAPLLSATAEIHRSPALILPTVVLGLVQCAVYVPGVRRGLSHYVYGTPAPWRLIAVSGVLSAVSVVLVTMLATSLPMRASLYCTAMLFPVLPAGSLLALVLKKRWQAVVSVAASAVAVAGLALTGVPLKYALGLPPTFLFSSAFAALTCRSWAWILAAMRELDEAKGDQARLAVAEERLRFARDMHDVVGRNLSVIALKSELGVRLARKGRPEAADQMAEVQQLAQDSQREVRDVVRAYREADLQVELAGARAVLQAAGVECLMDQEGSAGVPQQVQSVLAWVVREGTTNVLRHANAASCWLTLRVTPDGAAGAGRTATAARPGPAVVFTMENDGVLEDAAQRGDGSGIAGLRERLAAFGGTLTVGPRPGGRFWLRAHVPLEKDELLGYGPEAAADGQPAGARGTGKAIG</sequence>
<dbReference type="InterPro" id="IPR050482">
    <property type="entry name" value="Sensor_HK_TwoCompSys"/>
</dbReference>
<dbReference type="GO" id="GO:0016301">
    <property type="term" value="F:kinase activity"/>
    <property type="evidence" value="ECO:0007669"/>
    <property type="project" value="UniProtKB-KW"/>
</dbReference>
<evidence type="ECO:0000259" key="6">
    <source>
        <dbReference type="Pfam" id="PF07730"/>
    </source>
</evidence>
<keyword evidence="1" id="KW-0808">Transferase</keyword>
<keyword evidence="2 7" id="KW-0418">Kinase</keyword>
<evidence type="ECO:0000256" key="5">
    <source>
        <dbReference type="SAM" id="Phobius"/>
    </source>
</evidence>
<evidence type="ECO:0000256" key="4">
    <source>
        <dbReference type="SAM" id="MobiDB-lite"/>
    </source>
</evidence>
<dbReference type="EMBL" id="JAVFKM010000024">
    <property type="protein sequence ID" value="MEF3118112.1"/>
    <property type="molecule type" value="Genomic_DNA"/>
</dbReference>
<feature type="transmembrane region" description="Helical" evidence="5">
    <location>
        <begin position="91"/>
        <end position="111"/>
    </location>
</feature>
<dbReference type="SUPFAM" id="SSF55874">
    <property type="entry name" value="ATPase domain of HSP90 chaperone/DNA topoisomerase II/histidine kinase"/>
    <property type="match status" value="1"/>
</dbReference>
<keyword evidence="5" id="KW-0472">Membrane</keyword>
<dbReference type="RefSeq" id="WP_331789312.1">
    <property type="nucleotide sequence ID" value="NZ_JAVFKM010000024.1"/>
</dbReference>
<feature type="transmembrane region" description="Helical" evidence="5">
    <location>
        <begin position="117"/>
        <end position="138"/>
    </location>
</feature>
<dbReference type="Gene3D" id="3.30.565.10">
    <property type="entry name" value="Histidine kinase-like ATPase, C-terminal domain"/>
    <property type="match status" value="1"/>
</dbReference>
<accession>A0ABU7X378</accession>
<keyword evidence="8" id="KW-1185">Reference proteome</keyword>
<feature type="region of interest" description="Disordered" evidence="4">
    <location>
        <begin position="428"/>
        <end position="448"/>
    </location>
</feature>
<evidence type="ECO:0000256" key="1">
    <source>
        <dbReference type="ARBA" id="ARBA00022679"/>
    </source>
</evidence>
<dbReference type="InterPro" id="IPR011712">
    <property type="entry name" value="Sig_transdc_His_kin_sub3_dim/P"/>
</dbReference>